<keyword evidence="3" id="KW-0808">Transferase</keyword>
<comment type="caution">
    <text evidence="3">The sequence shown here is derived from an EMBL/GenBank/DDBJ whole genome shotgun (WGS) entry which is preliminary data.</text>
</comment>
<dbReference type="Pfam" id="PF13847">
    <property type="entry name" value="Methyltransf_31"/>
    <property type="match status" value="1"/>
</dbReference>
<organism evidence="3 5">
    <name type="scientific">Geodermatophilus normandii</name>
    <dbReference type="NCBI Taxonomy" id="1137989"/>
    <lineage>
        <taxon>Bacteria</taxon>
        <taxon>Bacillati</taxon>
        <taxon>Actinomycetota</taxon>
        <taxon>Actinomycetes</taxon>
        <taxon>Geodermatophilales</taxon>
        <taxon>Geodermatophilaceae</taxon>
        <taxon>Geodermatophilus</taxon>
    </lineage>
</organism>
<dbReference type="EMBL" id="JAAGWE010000038">
    <property type="protein sequence ID" value="NEM08362.1"/>
    <property type="molecule type" value="Genomic_DNA"/>
</dbReference>
<dbReference type="SUPFAM" id="SSF53335">
    <property type="entry name" value="S-adenosyl-L-methionine-dependent methyltransferases"/>
    <property type="match status" value="1"/>
</dbReference>
<evidence type="ECO:0000313" key="4">
    <source>
        <dbReference type="EMBL" id="NEM08362.1"/>
    </source>
</evidence>
<dbReference type="CDD" id="cd02440">
    <property type="entry name" value="AdoMet_MTases"/>
    <property type="match status" value="1"/>
</dbReference>
<dbReference type="EMBL" id="JAAGWE010000018">
    <property type="protein sequence ID" value="NEM06638.1"/>
    <property type="molecule type" value="Genomic_DNA"/>
</dbReference>
<dbReference type="GO" id="GO:0008168">
    <property type="term" value="F:methyltransferase activity"/>
    <property type="evidence" value="ECO:0007669"/>
    <property type="project" value="UniProtKB-KW"/>
</dbReference>
<dbReference type="Proteomes" id="UP000471126">
    <property type="component" value="Unassembled WGS sequence"/>
</dbReference>
<reference evidence="3 5" key="1">
    <citation type="submission" date="2019-12" db="EMBL/GenBank/DDBJ databases">
        <title>WGS of CPCC 203550 I12A-02606.</title>
        <authorList>
            <person name="Jiang Z."/>
        </authorList>
    </citation>
    <scope>NUCLEOTIDE SEQUENCE [LARGE SCALE GENOMIC DNA]</scope>
    <source>
        <strain evidence="3 5">I12A-02606</strain>
    </source>
</reference>
<dbReference type="GO" id="GO:0032259">
    <property type="term" value="P:methylation"/>
    <property type="evidence" value="ECO:0007669"/>
    <property type="project" value="UniProtKB-KW"/>
</dbReference>
<keyword evidence="3" id="KW-0489">Methyltransferase</keyword>
<sequence>MTVDEAKLNDLLGRFVVDVGASFQALGAVVGDRLGLYRALLAVMPAVPADVARKAGADERYVREWLAAQAAGGYVSYDPGTERFFLTEEQAFVLADPDGMQAAAAFLIPLAAGMNIDRLTEAVRTGQGFPWHAHDPGLFEGTERFFRPSYVANLVSSWIPELDGVEDKLRTGARVADVGCGHGSSTLLLAAAYPSSEVVGFDYHAPSVEQARKRAVDAGLADRVSFEVASAADFPGGGYDLVAIFDALHDMPDPLAAARHVHEALAEDGTFLLVEPYANDQLEDNLNPVGRLYYGASTVICVAHSMTEEPRTALGAQAGEARLTDLLHEAGFRHARRATETPFNLVLEARP</sequence>
<feature type="domain" description="S-adenosylmethionine-dependent methyltransferase Rv2258c-like winged HTH" evidence="2">
    <location>
        <begin position="25"/>
        <end position="94"/>
    </location>
</feature>
<dbReference type="Pfam" id="PF21320">
    <property type="entry name" value="WHD_Rv2258c"/>
    <property type="match status" value="1"/>
</dbReference>
<dbReference type="RefSeq" id="WP_163476787.1">
    <property type="nucleotide sequence ID" value="NZ_JAAGWE010000018.1"/>
</dbReference>
<dbReference type="InterPro" id="IPR053173">
    <property type="entry name" value="SAM-binding_MTase"/>
</dbReference>
<dbReference type="InterPro" id="IPR029063">
    <property type="entry name" value="SAM-dependent_MTases_sf"/>
</dbReference>
<dbReference type="Gene3D" id="3.40.50.150">
    <property type="entry name" value="Vaccinia Virus protein VP39"/>
    <property type="match status" value="1"/>
</dbReference>
<dbReference type="Gene3D" id="1.10.10.10">
    <property type="entry name" value="Winged helix-like DNA-binding domain superfamily/Winged helix DNA-binding domain"/>
    <property type="match status" value="1"/>
</dbReference>
<dbReference type="PANTHER" id="PTHR45128:SF2">
    <property type="entry name" value="METHYLTRANSFERASE DOMAIN-CONTAINING PROTEIN"/>
    <property type="match status" value="1"/>
</dbReference>
<evidence type="ECO:0000259" key="2">
    <source>
        <dbReference type="Pfam" id="PF21320"/>
    </source>
</evidence>
<dbReference type="InterPro" id="IPR048711">
    <property type="entry name" value="WHD_Rv2258c"/>
</dbReference>
<feature type="domain" description="Methyltransferase" evidence="1">
    <location>
        <begin position="171"/>
        <end position="304"/>
    </location>
</feature>
<evidence type="ECO:0000313" key="3">
    <source>
        <dbReference type="EMBL" id="NEM06638.1"/>
    </source>
</evidence>
<accession>A0A6P0GH74</accession>
<evidence type="ECO:0000313" key="5">
    <source>
        <dbReference type="Proteomes" id="UP000471126"/>
    </source>
</evidence>
<evidence type="ECO:0000259" key="1">
    <source>
        <dbReference type="Pfam" id="PF13847"/>
    </source>
</evidence>
<dbReference type="InterPro" id="IPR036388">
    <property type="entry name" value="WH-like_DNA-bd_sf"/>
</dbReference>
<dbReference type="PANTHER" id="PTHR45128">
    <property type="entry name" value="METHYLTRANSFERASE TYPE 11"/>
    <property type="match status" value="1"/>
</dbReference>
<gene>
    <name evidence="3" type="ORF">GCU54_11510</name>
    <name evidence="4" type="ORF">GCU54_20535</name>
</gene>
<protein>
    <submittedName>
        <fullName evidence="3">Methyltransferase domain-containing protein</fullName>
    </submittedName>
</protein>
<dbReference type="InterPro" id="IPR025714">
    <property type="entry name" value="Methyltranfer_dom"/>
</dbReference>
<proteinExistence type="predicted"/>
<dbReference type="AlphaFoldDB" id="A0A6P0GH74"/>
<name>A0A6P0GH74_9ACTN</name>